<protein>
    <submittedName>
        <fullName evidence="2">Uncharacterized protein</fullName>
    </submittedName>
</protein>
<feature type="region of interest" description="Disordered" evidence="1">
    <location>
        <begin position="1"/>
        <end position="36"/>
    </location>
</feature>
<evidence type="ECO:0000256" key="1">
    <source>
        <dbReference type="SAM" id="MobiDB-lite"/>
    </source>
</evidence>
<evidence type="ECO:0000313" key="3">
    <source>
        <dbReference type="Proteomes" id="UP000887116"/>
    </source>
</evidence>
<dbReference type="Proteomes" id="UP000887116">
    <property type="component" value="Unassembled WGS sequence"/>
</dbReference>
<feature type="compositionally biased region" description="Polar residues" evidence="1">
    <location>
        <begin position="63"/>
        <end position="78"/>
    </location>
</feature>
<keyword evidence="3" id="KW-1185">Reference proteome</keyword>
<dbReference type="OrthoDB" id="6425282at2759"/>
<evidence type="ECO:0000313" key="2">
    <source>
        <dbReference type="EMBL" id="GFQ77218.1"/>
    </source>
</evidence>
<reference evidence="2" key="1">
    <citation type="submission" date="2020-07" db="EMBL/GenBank/DDBJ databases">
        <title>Multicomponent nature underlies the extraordinary mechanical properties of spider dragline silk.</title>
        <authorList>
            <person name="Kono N."/>
            <person name="Nakamura H."/>
            <person name="Mori M."/>
            <person name="Yoshida Y."/>
            <person name="Ohtoshi R."/>
            <person name="Malay A.D."/>
            <person name="Moran D.A.P."/>
            <person name="Tomita M."/>
            <person name="Numata K."/>
            <person name="Arakawa K."/>
        </authorList>
    </citation>
    <scope>NUCLEOTIDE SEQUENCE</scope>
</reference>
<name>A0A8X6G943_TRICU</name>
<comment type="caution">
    <text evidence="2">The sequence shown here is derived from an EMBL/GenBank/DDBJ whole genome shotgun (WGS) entry which is preliminary data.</text>
</comment>
<feature type="region of interest" description="Disordered" evidence="1">
    <location>
        <begin position="53"/>
        <end position="78"/>
    </location>
</feature>
<dbReference type="AlphaFoldDB" id="A0A8X6G943"/>
<dbReference type="EMBL" id="BMAO01031730">
    <property type="protein sequence ID" value="GFQ77218.1"/>
    <property type="molecule type" value="Genomic_DNA"/>
</dbReference>
<sequence length="124" mass="13765">MCSSRRIVFSTADRSEHGGHHNTQRDSWGGWRHGATPNRRGIVSMESLAPKMPNREQDLRHQGASSTGSLTTADHPSLTRTVRNRLSQAFGLFTDPGPPPPPLPPLCYKQLCYIQRIHLASIVV</sequence>
<proteinExistence type="predicted"/>
<accession>A0A8X6G943</accession>
<organism evidence="2 3">
    <name type="scientific">Trichonephila clavata</name>
    <name type="common">Joro spider</name>
    <name type="synonym">Nephila clavata</name>
    <dbReference type="NCBI Taxonomy" id="2740835"/>
    <lineage>
        <taxon>Eukaryota</taxon>
        <taxon>Metazoa</taxon>
        <taxon>Ecdysozoa</taxon>
        <taxon>Arthropoda</taxon>
        <taxon>Chelicerata</taxon>
        <taxon>Arachnida</taxon>
        <taxon>Araneae</taxon>
        <taxon>Araneomorphae</taxon>
        <taxon>Entelegynae</taxon>
        <taxon>Araneoidea</taxon>
        <taxon>Nephilidae</taxon>
        <taxon>Trichonephila</taxon>
    </lineage>
</organism>
<gene>
    <name evidence="2" type="primary">AVEN_36237_1</name>
    <name evidence="2" type="ORF">TNCT_39521</name>
</gene>